<protein>
    <recommendedName>
        <fullName evidence="4">Secreted protein</fullName>
    </recommendedName>
</protein>
<gene>
    <name evidence="2" type="ORF">D3C57_143245</name>
</gene>
<organism evidence="2 3">
    <name type="scientific">Streptomyces rapamycinicus (strain ATCC 29253 / DSM 41530 / NRRL 5491 / AYB-994)</name>
    <name type="common">Streptomyces hygroscopicus (strain ATCC 29253)</name>
    <dbReference type="NCBI Taxonomy" id="1343740"/>
    <lineage>
        <taxon>Bacteria</taxon>
        <taxon>Bacillati</taxon>
        <taxon>Actinomycetota</taxon>
        <taxon>Actinomycetes</taxon>
        <taxon>Kitasatosporales</taxon>
        <taxon>Streptomycetaceae</taxon>
        <taxon>Streptomyces</taxon>
        <taxon>Streptomyces violaceusniger group</taxon>
    </lineage>
</organism>
<sequence length="93" mass="9960">MPDCRLLGCLLLLGGSTAANNAGLPELHPSCATLRAPGRFTGGMSTTPQRLLVDRAIGNVAISVGLMKKKHRAAVVRELDEEAVCDYLNETRR</sequence>
<dbReference type="AlphaFoldDB" id="A0A0A0N6Z6"/>
<evidence type="ECO:0000256" key="1">
    <source>
        <dbReference type="SAM" id="SignalP"/>
    </source>
</evidence>
<dbReference type="Proteomes" id="UP000281594">
    <property type="component" value="Unassembled WGS sequence"/>
</dbReference>
<evidence type="ECO:0000313" key="2">
    <source>
        <dbReference type="EMBL" id="RLV76193.1"/>
    </source>
</evidence>
<dbReference type="EMBL" id="QYCY01000002">
    <property type="protein sequence ID" value="RLV76193.1"/>
    <property type="molecule type" value="Genomic_DNA"/>
</dbReference>
<evidence type="ECO:0008006" key="4">
    <source>
        <dbReference type="Google" id="ProtNLM"/>
    </source>
</evidence>
<proteinExistence type="predicted"/>
<name>A0A0A0N6Z6_STRRN</name>
<keyword evidence="1" id="KW-0732">Signal</keyword>
<accession>A0A0A0N6Z6</accession>
<feature type="chain" id="PRO_5039726114" description="Secreted protein" evidence="1">
    <location>
        <begin position="22"/>
        <end position="93"/>
    </location>
</feature>
<reference evidence="2 3" key="1">
    <citation type="journal article" date="2018" name="J. Biol. Chem.">
        <title>Discovery of the actinoplanic acid pathway in Streptomyces rapamycinicus reveals a genetically conserved synergism with rapamycin.</title>
        <authorList>
            <person name="Mrak P."/>
            <person name="Krastel P."/>
            <person name="Pivk Lukancic P."/>
            <person name="Tao J."/>
            <person name="Pistorius D."/>
            <person name="Moore C.M."/>
        </authorList>
    </citation>
    <scope>NUCLEOTIDE SEQUENCE [LARGE SCALE GENOMIC DNA]</scope>
    <source>
        <strain evidence="2 3">NRRL 5491</strain>
    </source>
</reference>
<dbReference type="KEGG" id="src:M271_00445"/>
<dbReference type="HOGENOM" id="CLU_2398409_0_0_11"/>
<comment type="caution">
    <text evidence="2">The sequence shown here is derived from an EMBL/GenBank/DDBJ whole genome shotgun (WGS) entry which is preliminary data.</text>
</comment>
<feature type="signal peptide" evidence="1">
    <location>
        <begin position="1"/>
        <end position="21"/>
    </location>
</feature>
<evidence type="ECO:0000313" key="3">
    <source>
        <dbReference type="Proteomes" id="UP000281594"/>
    </source>
</evidence>